<feature type="compositionally biased region" description="Basic and acidic residues" evidence="1">
    <location>
        <begin position="1"/>
        <end position="10"/>
    </location>
</feature>
<evidence type="ECO:0000256" key="2">
    <source>
        <dbReference type="SAM" id="Phobius"/>
    </source>
</evidence>
<evidence type="ECO:0000313" key="4">
    <source>
        <dbReference type="Proteomes" id="UP000678016"/>
    </source>
</evidence>
<reference evidence="4" key="1">
    <citation type="submission" date="2021-05" db="EMBL/GenBank/DDBJ databases">
        <title>Direct Submission.</title>
        <authorList>
            <person name="Li K."/>
            <person name="Gao J."/>
        </authorList>
    </citation>
    <scope>NUCLEOTIDE SEQUENCE [LARGE SCALE GENOMIC DNA]</scope>
    <source>
        <strain evidence="4">HDS12</strain>
    </source>
</reference>
<feature type="region of interest" description="Disordered" evidence="1">
    <location>
        <begin position="1"/>
        <end position="20"/>
    </location>
</feature>
<protein>
    <submittedName>
        <fullName evidence="3">Uncharacterized protein</fullName>
    </submittedName>
</protein>
<keyword evidence="4" id="KW-1185">Reference proteome</keyword>
<keyword evidence="2" id="KW-0812">Transmembrane</keyword>
<dbReference type="Proteomes" id="UP000678016">
    <property type="component" value="Chromosome"/>
</dbReference>
<feature type="transmembrane region" description="Helical" evidence="2">
    <location>
        <begin position="126"/>
        <end position="148"/>
    </location>
</feature>
<evidence type="ECO:0000313" key="3">
    <source>
        <dbReference type="EMBL" id="QUX29276.1"/>
    </source>
</evidence>
<keyword evidence="2" id="KW-1133">Transmembrane helix</keyword>
<feature type="transmembrane region" description="Helical" evidence="2">
    <location>
        <begin position="85"/>
        <end position="105"/>
    </location>
</feature>
<dbReference type="RefSeq" id="WP_212642150.1">
    <property type="nucleotide sequence ID" value="NZ_CP074132.1"/>
</dbReference>
<feature type="transmembrane region" description="Helical" evidence="2">
    <location>
        <begin position="57"/>
        <end position="79"/>
    </location>
</feature>
<feature type="transmembrane region" description="Helical" evidence="2">
    <location>
        <begin position="154"/>
        <end position="174"/>
    </location>
</feature>
<evidence type="ECO:0000256" key="1">
    <source>
        <dbReference type="SAM" id="MobiDB-lite"/>
    </source>
</evidence>
<sequence>MSDSRWKVADSTRGGARPVLDPSLPPRLSGRLRKHLPFLRSKRAWAKQPRLPNRTRMAAGGTAVAALSLLWALVSGPLLVWSVPLYFLGLLAQAAVVGAAGLAITRVRPRSLLPRWLSRTSRRRSWQAFSLTFVPATLTSWFLALAGPEWAFNLYWFVPGAVYAAAALWAGWWWPRGDRLAAAHADRYLVPANLGRQGTRLLLDVQRTIGTVEEADLRLGDSFDAAQPLSVLRAEEWRIASLLHRHERIREEYVADSLDAVSERVLAVLDQQHERHEAVYRELAARVDAIRDYGASVEEALAAHTEWEQVRRVEERQRELDLLLAQVDSDGGNADQLHGEALNARAVRETRDELIDRMLEAGRSLESGAAGSAEAALLTETAEAALPTETAEGARA</sequence>
<keyword evidence="2" id="KW-0472">Membrane</keyword>
<organism evidence="3 4">
    <name type="scientific">Nocardiopsis akebiae</name>
    <dbReference type="NCBI Taxonomy" id="2831968"/>
    <lineage>
        <taxon>Bacteria</taxon>
        <taxon>Bacillati</taxon>
        <taxon>Actinomycetota</taxon>
        <taxon>Actinomycetes</taxon>
        <taxon>Streptosporangiales</taxon>
        <taxon>Nocardiopsidaceae</taxon>
        <taxon>Nocardiopsis</taxon>
    </lineage>
</organism>
<proteinExistence type="predicted"/>
<accession>A0ABX8C4H0</accession>
<gene>
    <name evidence="3" type="ORF">KGD83_01360</name>
</gene>
<name>A0ABX8C4H0_9ACTN</name>
<dbReference type="EMBL" id="CP074132">
    <property type="protein sequence ID" value="QUX29276.1"/>
    <property type="molecule type" value="Genomic_DNA"/>
</dbReference>